<dbReference type="Proteomes" id="UP000294853">
    <property type="component" value="Chromosome"/>
</dbReference>
<dbReference type="InterPro" id="IPR016181">
    <property type="entry name" value="Acyl_CoA_acyltransferase"/>
</dbReference>
<evidence type="ECO:0000313" key="5">
    <source>
        <dbReference type="Proteomes" id="UP000294853"/>
    </source>
</evidence>
<dbReference type="Pfam" id="PF00583">
    <property type="entry name" value="Acetyltransf_1"/>
    <property type="match status" value="1"/>
</dbReference>
<protein>
    <submittedName>
        <fullName evidence="4">GNAT family N-acetyltransferase</fullName>
    </submittedName>
</protein>
<evidence type="ECO:0000256" key="2">
    <source>
        <dbReference type="ARBA" id="ARBA00023315"/>
    </source>
</evidence>
<gene>
    <name evidence="4" type="ORF">EXE58_06410</name>
</gene>
<dbReference type="OrthoDB" id="2639622at2"/>
<dbReference type="SUPFAM" id="SSF55729">
    <property type="entry name" value="Acyl-CoA N-acyltransferases (Nat)"/>
    <property type="match status" value="1"/>
</dbReference>
<dbReference type="Gene3D" id="3.40.630.30">
    <property type="match status" value="1"/>
</dbReference>
<dbReference type="PROSITE" id="PS51186">
    <property type="entry name" value="GNAT"/>
    <property type="match status" value="1"/>
</dbReference>
<dbReference type="RefSeq" id="WP_135267091.1">
    <property type="nucleotide sequence ID" value="NZ_CP038436.1"/>
</dbReference>
<name>A0A4P7IEY3_9ACTN</name>
<accession>A0A4P7IEY3</accession>
<evidence type="ECO:0000259" key="3">
    <source>
        <dbReference type="PROSITE" id="PS51186"/>
    </source>
</evidence>
<reference evidence="4 5" key="1">
    <citation type="submission" date="2019-03" db="EMBL/GenBank/DDBJ databases">
        <title>Three New Species of Nocardioides, Nocardioides euryhalodurans sp. nov., Nocardioides seonyuensis sp. nov. and Nocardioides eburneoflavus sp. nov. Iolated from Soil.</title>
        <authorList>
            <person name="Roh S.G."/>
            <person name="Lee C."/>
            <person name="Kim M.-K."/>
            <person name="Kim S.B."/>
        </authorList>
    </citation>
    <scope>NUCLEOTIDE SEQUENCE [LARGE SCALE GENOMIC DNA]</scope>
    <source>
        <strain evidence="4 5">MMS17-SY207-3</strain>
    </source>
</reference>
<organism evidence="4 5">
    <name type="scientific">Nocardioides seonyuensis</name>
    <dbReference type="NCBI Taxonomy" id="2518371"/>
    <lineage>
        <taxon>Bacteria</taxon>
        <taxon>Bacillati</taxon>
        <taxon>Actinomycetota</taxon>
        <taxon>Actinomycetes</taxon>
        <taxon>Propionibacteriales</taxon>
        <taxon>Nocardioidaceae</taxon>
        <taxon>Nocardioides</taxon>
    </lineage>
</organism>
<dbReference type="KEGG" id="nsn:EXE58_06410"/>
<sequence>MVDDLVMRSAGHGDVRALLEFWAAAGENGSRPADRPEAVGRLIDRDPEAILLATAADRIVATIICGWDGWRANLYRLAVAPDLRGRGLGRRMLEQAEDRLRGLGAERFCAMVLDDNDLGTALWRAAGYTRQEDWSRWVKAAGQSAEGARR</sequence>
<dbReference type="InterPro" id="IPR050832">
    <property type="entry name" value="Bact_Acetyltransf"/>
</dbReference>
<evidence type="ECO:0000256" key="1">
    <source>
        <dbReference type="ARBA" id="ARBA00022679"/>
    </source>
</evidence>
<keyword evidence="2" id="KW-0012">Acyltransferase</keyword>
<feature type="domain" description="N-acetyltransferase" evidence="3">
    <location>
        <begin position="5"/>
        <end position="146"/>
    </location>
</feature>
<dbReference type="GO" id="GO:0016747">
    <property type="term" value="F:acyltransferase activity, transferring groups other than amino-acyl groups"/>
    <property type="evidence" value="ECO:0007669"/>
    <property type="project" value="InterPro"/>
</dbReference>
<dbReference type="EMBL" id="CP038436">
    <property type="protein sequence ID" value="QBX55123.1"/>
    <property type="molecule type" value="Genomic_DNA"/>
</dbReference>
<evidence type="ECO:0000313" key="4">
    <source>
        <dbReference type="EMBL" id="QBX55123.1"/>
    </source>
</evidence>
<proteinExistence type="predicted"/>
<dbReference type="PANTHER" id="PTHR43877">
    <property type="entry name" value="AMINOALKYLPHOSPHONATE N-ACETYLTRANSFERASE-RELATED-RELATED"/>
    <property type="match status" value="1"/>
</dbReference>
<dbReference type="CDD" id="cd04301">
    <property type="entry name" value="NAT_SF"/>
    <property type="match status" value="1"/>
</dbReference>
<dbReference type="AlphaFoldDB" id="A0A4P7IEY3"/>
<keyword evidence="5" id="KW-1185">Reference proteome</keyword>
<keyword evidence="1 4" id="KW-0808">Transferase</keyword>
<dbReference type="InterPro" id="IPR000182">
    <property type="entry name" value="GNAT_dom"/>
</dbReference>